<evidence type="ECO:0000256" key="4">
    <source>
        <dbReference type="ARBA" id="ARBA00023002"/>
    </source>
</evidence>
<dbReference type="STRING" id="685588.A0A067TGH3"/>
<evidence type="ECO:0000313" key="7">
    <source>
        <dbReference type="Proteomes" id="UP000027222"/>
    </source>
</evidence>
<dbReference type="PANTHER" id="PTHR43004">
    <property type="entry name" value="TRK SYSTEM POTASSIUM UPTAKE PROTEIN"/>
    <property type="match status" value="1"/>
</dbReference>
<dbReference type="AlphaFoldDB" id="A0A067TGH3"/>
<sequence length="591" mass="64580">MPRSQKVSQLESTLNTTVCKRVISLPSACPMSIVEILIVGAGPSGLILALSLARHGVPVRVIEKTKTHRIGQRGAGIQPRSLETFEALGIIDEVRKRAINPSTLCMYKMPDGVELLKEIPLIPKLNPDPSTPYMHAVMLGQDSLDKIVRAELEKHGVVVELGTELQSLTQFDDYVDVKILRHNLDENSASEPVVEEASYKWVVGADGGKGIVRKQLGLALLGDTTEQNFVVGDIKLKGLNPERWHMWGDFANTITTIRPTEISGLYWFCIGGAKFGDPAKAIASQDAVHTYLKKGTGKKSEDIMFGEVVCMDKYTINIRMVDTFQKGRVFLIGDAGHVHSPTGGQGLNTGVQDAFNLAWKLALVTKAIASPKLLETYNEERLPVVSEMLNITTTLLKKTIANEGGPGWNRDGNLRQLGVNYRWSTIVVDEEEEASGVDQAMGSAYDVQAGFVRAGDRAPDAPGLIRVGRQSREDPIRLFKLLSLESHTILVFRDKVDCNSVLAKLDEFPKDLVHPIVIVKAGEGSSILGDVFEDREGHAHKAYKGAEGTTGIFVVRPDGVVGCRAGSTHALERYFQGVFEKSPWASGCHNP</sequence>
<dbReference type="EMBL" id="KL142374">
    <property type="protein sequence ID" value="KDR78989.1"/>
    <property type="molecule type" value="Genomic_DNA"/>
</dbReference>
<keyword evidence="3" id="KW-0274">FAD</keyword>
<reference evidence="7" key="1">
    <citation type="journal article" date="2014" name="Proc. Natl. Acad. Sci. U.S.A.">
        <title>Extensive sampling of basidiomycete genomes demonstrates inadequacy of the white-rot/brown-rot paradigm for wood decay fungi.</title>
        <authorList>
            <person name="Riley R."/>
            <person name="Salamov A.A."/>
            <person name="Brown D.W."/>
            <person name="Nagy L.G."/>
            <person name="Floudas D."/>
            <person name="Held B.W."/>
            <person name="Levasseur A."/>
            <person name="Lombard V."/>
            <person name="Morin E."/>
            <person name="Otillar R."/>
            <person name="Lindquist E.A."/>
            <person name="Sun H."/>
            <person name="LaButti K.M."/>
            <person name="Schmutz J."/>
            <person name="Jabbour D."/>
            <person name="Luo H."/>
            <person name="Baker S.E."/>
            <person name="Pisabarro A.G."/>
            <person name="Walton J.D."/>
            <person name="Blanchette R.A."/>
            <person name="Henrissat B."/>
            <person name="Martin F."/>
            <person name="Cullen D."/>
            <person name="Hibbett D.S."/>
            <person name="Grigoriev I.V."/>
        </authorList>
    </citation>
    <scope>NUCLEOTIDE SEQUENCE [LARGE SCALE GENOMIC DNA]</scope>
    <source>
        <strain evidence="7">CBS 339.88</strain>
    </source>
</reference>
<dbReference type="OrthoDB" id="2690153at2759"/>
<dbReference type="Gene3D" id="3.30.70.2450">
    <property type="match status" value="1"/>
</dbReference>
<dbReference type="Proteomes" id="UP000027222">
    <property type="component" value="Unassembled WGS sequence"/>
</dbReference>
<dbReference type="PANTHER" id="PTHR43004:SF19">
    <property type="entry name" value="BINDING MONOOXYGENASE, PUTATIVE (JCVI)-RELATED"/>
    <property type="match status" value="1"/>
</dbReference>
<organism evidence="6 7">
    <name type="scientific">Galerina marginata (strain CBS 339.88)</name>
    <dbReference type="NCBI Taxonomy" id="685588"/>
    <lineage>
        <taxon>Eukaryota</taxon>
        <taxon>Fungi</taxon>
        <taxon>Dikarya</taxon>
        <taxon>Basidiomycota</taxon>
        <taxon>Agaricomycotina</taxon>
        <taxon>Agaricomycetes</taxon>
        <taxon>Agaricomycetidae</taxon>
        <taxon>Agaricales</taxon>
        <taxon>Agaricineae</taxon>
        <taxon>Strophariaceae</taxon>
        <taxon>Galerina</taxon>
    </lineage>
</organism>
<dbReference type="GO" id="GO:0016709">
    <property type="term" value="F:oxidoreductase activity, acting on paired donors, with incorporation or reduction of molecular oxygen, NAD(P)H as one donor, and incorporation of one atom of oxygen"/>
    <property type="evidence" value="ECO:0007669"/>
    <property type="project" value="UniProtKB-ARBA"/>
</dbReference>
<dbReference type="InterPro" id="IPR002938">
    <property type="entry name" value="FAD-bd"/>
</dbReference>
<keyword evidence="4" id="KW-0560">Oxidoreductase</keyword>
<accession>A0A067TGH3</accession>
<dbReference type="InterPro" id="IPR050641">
    <property type="entry name" value="RIFMO-like"/>
</dbReference>
<proteinExistence type="predicted"/>
<feature type="domain" description="FAD-binding" evidence="5">
    <location>
        <begin position="34"/>
        <end position="389"/>
    </location>
</feature>
<name>A0A067TGH3_GALM3</name>
<comment type="cofactor">
    <cofactor evidence="1">
        <name>FAD</name>
        <dbReference type="ChEBI" id="CHEBI:57692"/>
    </cofactor>
</comment>
<keyword evidence="7" id="KW-1185">Reference proteome</keyword>
<dbReference type="HOGENOM" id="CLU_009665_20_3_1"/>
<dbReference type="PRINTS" id="PR00420">
    <property type="entry name" value="RNGMNOXGNASE"/>
</dbReference>
<protein>
    <recommendedName>
        <fullName evidence="5">FAD-binding domain-containing protein</fullName>
    </recommendedName>
</protein>
<dbReference type="InterPro" id="IPR036188">
    <property type="entry name" value="FAD/NAD-bd_sf"/>
</dbReference>
<evidence type="ECO:0000256" key="1">
    <source>
        <dbReference type="ARBA" id="ARBA00001974"/>
    </source>
</evidence>
<dbReference type="GO" id="GO:0071949">
    <property type="term" value="F:FAD binding"/>
    <property type="evidence" value="ECO:0007669"/>
    <property type="project" value="InterPro"/>
</dbReference>
<evidence type="ECO:0000313" key="6">
    <source>
        <dbReference type="EMBL" id="KDR78989.1"/>
    </source>
</evidence>
<gene>
    <name evidence="6" type="ORF">GALMADRAFT_244705</name>
</gene>
<evidence type="ECO:0000256" key="3">
    <source>
        <dbReference type="ARBA" id="ARBA00022827"/>
    </source>
</evidence>
<evidence type="ECO:0000259" key="5">
    <source>
        <dbReference type="Pfam" id="PF01494"/>
    </source>
</evidence>
<dbReference type="Gene3D" id="3.40.30.120">
    <property type="match status" value="1"/>
</dbReference>
<dbReference type="Gene3D" id="3.50.50.60">
    <property type="entry name" value="FAD/NAD(P)-binding domain"/>
    <property type="match status" value="1"/>
</dbReference>
<evidence type="ECO:0000256" key="2">
    <source>
        <dbReference type="ARBA" id="ARBA00022630"/>
    </source>
</evidence>
<dbReference type="SUPFAM" id="SSF51905">
    <property type="entry name" value="FAD/NAD(P)-binding domain"/>
    <property type="match status" value="1"/>
</dbReference>
<dbReference type="Pfam" id="PF01494">
    <property type="entry name" value="FAD_binding_3"/>
    <property type="match status" value="1"/>
</dbReference>
<keyword evidence="2" id="KW-0285">Flavoprotein</keyword>